<feature type="chain" id="PRO_5045668770" evidence="1">
    <location>
        <begin position="26"/>
        <end position="324"/>
    </location>
</feature>
<evidence type="ECO:0000313" key="4">
    <source>
        <dbReference type="Proteomes" id="UP000598032"/>
    </source>
</evidence>
<dbReference type="Gene3D" id="3.40.50.1820">
    <property type="entry name" value="alpha/beta hydrolase"/>
    <property type="match status" value="1"/>
</dbReference>
<proteinExistence type="predicted"/>
<feature type="signal peptide" evidence="1">
    <location>
        <begin position="1"/>
        <end position="25"/>
    </location>
</feature>
<dbReference type="Proteomes" id="UP000598032">
    <property type="component" value="Unassembled WGS sequence"/>
</dbReference>
<sequence length="324" mass="34336">MNKLPWPHALVVAVICVALSSGAHARTVSYAPEAMCVAPPATSSIHADYHEQIAQTSRGPLAYYRFGHGSPLLLVTGYRATVSEWNAAFLAELAKHHDVIVFDNRGVGRSMPDASSFTIDDMASDTAALIDNLALKHATVIGWSMGASIVQQLAIDKPQAIGKMVLMSALPPGRSGVPVPANVMAKLSGKPGVTFNDIMAVLFPASSVKDAEQCFAKDRFNPPDYQSRAIPSVVADGQAAALHAWETNDKAADALRSVHINTLVLSGSDDAVADPQNAIALTHLLPDAHLLLVKHAGHAMMYEYPIALAHAIDSFASSRIALPV</sequence>
<dbReference type="InterPro" id="IPR029058">
    <property type="entry name" value="AB_hydrolase_fold"/>
</dbReference>
<dbReference type="InterPro" id="IPR050471">
    <property type="entry name" value="AB_hydrolase"/>
</dbReference>
<keyword evidence="3" id="KW-0575">Peroxidase</keyword>
<accession>A0ABN7HTB0</accession>
<dbReference type="PANTHER" id="PTHR43433">
    <property type="entry name" value="HYDROLASE, ALPHA/BETA FOLD FAMILY PROTEIN"/>
    <property type="match status" value="1"/>
</dbReference>
<keyword evidence="3" id="KW-0560">Oxidoreductase</keyword>
<gene>
    <name evidence="3" type="primary">bpoC_3</name>
    <name evidence="3" type="ORF">LMG28140_02563</name>
</gene>
<evidence type="ECO:0000313" key="3">
    <source>
        <dbReference type="EMBL" id="CAD6531957.1"/>
    </source>
</evidence>
<dbReference type="EMBL" id="CAJHCP010000005">
    <property type="protein sequence ID" value="CAD6531957.1"/>
    <property type="molecule type" value="Genomic_DNA"/>
</dbReference>
<name>A0ABN7HTB0_9BURK</name>
<dbReference type="InterPro" id="IPR000073">
    <property type="entry name" value="AB_hydrolase_1"/>
</dbReference>
<reference evidence="3 4" key="1">
    <citation type="submission" date="2020-10" db="EMBL/GenBank/DDBJ databases">
        <authorList>
            <person name="Peeters C."/>
        </authorList>
    </citation>
    <scope>NUCLEOTIDE SEQUENCE [LARGE SCALE GENOMIC DNA]</scope>
    <source>
        <strain evidence="3 4">LMG 28140</strain>
    </source>
</reference>
<dbReference type="EC" id="1.11.1.18" evidence="3"/>
<keyword evidence="4" id="KW-1185">Reference proteome</keyword>
<protein>
    <submittedName>
        <fullName evidence="3">Non-heme bromoperoxidase BpoC</fullName>
        <ecNumber evidence="3">1.11.1.18</ecNumber>
    </submittedName>
</protein>
<evidence type="ECO:0000256" key="1">
    <source>
        <dbReference type="SAM" id="SignalP"/>
    </source>
</evidence>
<dbReference type="RefSeq" id="WP_201642649.1">
    <property type="nucleotide sequence ID" value="NZ_CAJHCP010000005.1"/>
</dbReference>
<dbReference type="GO" id="GO:0019806">
    <property type="term" value="F:bromide peroxidase activity"/>
    <property type="evidence" value="ECO:0007669"/>
    <property type="project" value="UniProtKB-EC"/>
</dbReference>
<dbReference type="PANTHER" id="PTHR43433:SF5">
    <property type="entry name" value="AB HYDROLASE-1 DOMAIN-CONTAINING PROTEIN"/>
    <property type="match status" value="1"/>
</dbReference>
<dbReference type="PRINTS" id="PR00111">
    <property type="entry name" value="ABHYDROLASE"/>
</dbReference>
<dbReference type="SUPFAM" id="SSF53474">
    <property type="entry name" value="alpha/beta-Hydrolases"/>
    <property type="match status" value="1"/>
</dbReference>
<organism evidence="3 4">
    <name type="scientific">Paraburkholderia metrosideri</name>
    <dbReference type="NCBI Taxonomy" id="580937"/>
    <lineage>
        <taxon>Bacteria</taxon>
        <taxon>Pseudomonadati</taxon>
        <taxon>Pseudomonadota</taxon>
        <taxon>Betaproteobacteria</taxon>
        <taxon>Burkholderiales</taxon>
        <taxon>Burkholderiaceae</taxon>
        <taxon>Paraburkholderia</taxon>
    </lineage>
</organism>
<dbReference type="Pfam" id="PF00561">
    <property type="entry name" value="Abhydrolase_1"/>
    <property type="match status" value="1"/>
</dbReference>
<feature type="domain" description="AB hydrolase-1" evidence="2">
    <location>
        <begin position="71"/>
        <end position="303"/>
    </location>
</feature>
<keyword evidence="1" id="KW-0732">Signal</keyword>
<evidence type="ECO:0000259" key="2">
    <source>
        <dbReference type="Pfam" id="PF00561"/>
    </source>
</evidence>
<comment type="caution">
    <text evidence="3">The sequence shown here is derived from an EMBL/GenBank/DDBJ whole genome shotgun (WGS) entry which is preliminary data.</text>
</comment>